<dbReference type="Pfam" id="PF08545">
    <property type="entry name" value="ACP_syn_III"/>
    <property type="match status" value="1"/>
</dbReference>
<evidence type="ECO:0000256" key="4">
    <source>
        <dbReference type="ARBA" id="ARBA00022516"/>
    </source>
</evidence>
<evidence type="ECO:0000313" key="13">
    <source>
        <dbReference type="Proteomes" id="UP000199413"/>
    </source>
</evidence>
<dbReference type="NCBIfam" id="TIGR00747">
    <property type="entry name" value="fabH"/>
    <property type="match status" value="1"/>
</dbReference>
<protein>
    <submittedName>
        <fullName evidence="12">3-oxoacyl-[acyl-carrier-protein] synthase-3</fullName>
    </submittedName>
</protein>
<evidence type="ECO:0000256" key="5">
    <source>
        <dbReference type="ARBA" id="ARBA00022679"/>
    </source>
</evidence>
<keyword evidence="6" id="KW-0276">Fatty acid metabolism</keyword>
<reference evidence="13" key="1">
    <citation type="submission" date="2016-06" db="EMBL/GenBank/DDBJ databases">
        <authorList>
            <person name="Varghese N."/>
            <person name="Submissions Spin"/>
        </authorList>
    </citation>
    <scope>NUCLEOTIDE SEQUENCE [LARGE SCALE GENOMIC DNA]</scope>
    <source>
        <strain evidence="13">DSM 45431</strain>
    </source>
</reference>
<dbReference type="AlphaFoldDB" id="A0A1C6S3F7"/>
<gene>
    <name evidence="12" type="ORF">GA0070624_2842</name>
</gene>
<dbReference type="PANTHER" id="PTHR34069">
    <property type="entry name" value="3-OXOACYL-[ACYL-CARRIER-PROTEIN] SYNTHASE 3"/>
    <property type="match status" value="1"/>
</dbReference>
<evidence type="ECO:0000256" key="8">
    <source>
        <dbReference type="ARBA" id="ARBA00023160"/>
    </source>
</evidence>
<dbReference type="EMBL" id="FMHV01000002">
    <property type="protein sequence ID" value="SCL24015.1"/>
    <property type="molecule type" value="Genomic_DNA"/>
</dbReference>
<keyword evidence="3" id="KW-0963">Cytoplasm</keyword>
<evidence type="ECO:0000259" key="10">
    <source>
        <dbReference type="Pfam" id="PF08541"/>
    </source>
</evidence>
<evidence type="ECO:0000256" key="7">
    <source>
        <dbReference type="ARBA" id="ARBA00023098"/>
    </source>
</evidence>
<dbReference type="InterPro" id="IPR016039">
    <property type="entry name" value="Thiolase-like"/>
</dbReference>
<dbReference type="Proteomes" id="UP000199413">
    <property type="component" value="Unassembled WGS sequence"/>
</dbReference>
<dbReference type="NCBIfam" id="NF006829">
    <property type="entry name" value="PRK09352.1"/>
    <property type="match status" value="1"/>
</dbReference>
<evidence type="ECO:0000256" key="2">
    <source>
        <dbReference type="ARBA" id="ARBA00008642"/>
    </source>
</evidence>
<evidence type="ECO:0000256" key="3">
    <source>
        <dbReference type="ARBA" id="ARBA00022490"/>
    </source>
</evidence>
<feature type="domain" description="Beta-ketoacyl-[acyl-carrier-protein] synthase III C-terminal" evidence="10">
    <location>
        <begin position="240"/>
        <end position="329"/>
    </location>
</feature>
<keyword evidence="4" id="KW-0444">Lipid biosynthesis</keyword>
<comment type="pathway">
    <text evidence="1">Lipid metabolism.</text>
</comment>
<keyword evidence="9" id="KW-0012">Acyltransferase</keyword>
<dbReference type="Gene3D" id="3.40.47.10">
    <property type="match status" value="1"/>
</dbReference>
<evidence type="ECO:0000256" key="9">
    <source>
        <dbReference type="ARBA" id="ARBA00023315"/>
    </source>
</evidence>
<comment type="similarity">
    <text evidence="2">Belongs to the thiolase-like superfamily. FabH family.</text>
</comment>
<dbReference type="STRING" id="568872.GA0070624_2842"/>
<evidence type="ECO:0000259" key="11">
    <source>
        <dbReference type="Pfam" id="PF08545"/>
    </source>
</evidence>
<sequence>MTAARQISIIGTGSYVPERAVPNERIGELVGVTADWIERKTHIQERRFAAPGQAASDLAAAAAVRALCDAGLEASRMDYLIVATSTGDSPQPPTAHLVQRVLGASNAACLDLNVVCAGFVYALDVARALVATRPGAHALVVGVDVYSRTLDFRDRATAVLFGDGAGAAVVGPASDEYGLIDFELTSCGDACQLIRIEAGGSRRPASPQTVAAGEHFFRMQGRAVREFVAEHVPPALATLLARNDVLPSMVEHFVPHQANGVMLDELVKHVGLTEAVVHRTLERYGNTGCASVAVTLDEASRSGALRAGDLVLLTAFGGGMSVGACLLRWSDSASARGFAQPAGPLRLADLLGLNPV</sequence>
<keyword evidence="13" id="KW-1185">Reference proteome</keyword>
<dbReference type="Pfam" id="PF08541">
    <property type="entry name" value="ACP_syn_III_C"/>
    <property type="match status" value="1"/>
</dbReference>
<dbReference type="GO" id="GO:0006633">
    <property type="term" value="P:fatty acid biosynthetic process"/>
    <property type="evidence" value="ECO:0007669"/>
    <property type="project" value="UniProtKB-KW"/>
</dbReference>
<keyword evidence="8" id="KW-0275">Fatty acid biosynthesis</keyword>
<evidence type="ECO:0000313" key="12">
    <source>
        <dbReference type="EMBL" id="SCL24015.1"/>
    </source>
</evidence>
<dbReference type="InterPro" id="IPR013751">
    <property type="entry name" value="ACP_syn_III_N"/>
</dbReference>
<dbReference type="CDD" id="cd00830">
    <property type="entry name" value="KAS_III"/>
    <property type="match status" value="1"/>
</dbReference>
<dbReference type="InterPro" id="IPR013747">
    <property type="entry name" value="ACP_syn_III_C"/>
</dbReference>
<dbReference type="InterPro" id="IPR004655">
    <property type="entry name" value="FabH"/>
</dbReference>
<name>A0A1C6S3F7_9ACTN</name>
<keyword evidence="7" id="KW-0443">Lipid metabolism</keyword>
<evidence type="ECO:0000256" key="1">
    <source>
        <dbReference type="ARBA" id="ARBA00005189"/>
    </source>
</evidence>
<feature type="domain" description="Beta-ketoacyl-[acyl-carrier-protein] synthase III N-terminal" evidence="11">
    <location>
        <begin position="110"/>
        <end position="186"/>
    </location>
</feature>
<keyword evidence="5" id="KW-0808">Transferase</keyword>
<evidence type="ECO:0000256" key="6">
    <source>
        <dbReference type="ARBA" id="ARBA00022832"/>
    </source>
</evidence>
<dbReference type="RefSeq" id="WP_091341189.1">
    <property type="nucleotide sequence ID" value="NZ_FMHV01000002.1"/>
</dbReference>
<dbReference type="SUPFAM" id="SSF53901">
    <property type="entry name" value="Thiolase-like"/>
    <property type="match status" value="1"/>
</dbReference>
<dbReference type="PANTHER" id="PTHR34069:SF2">
    <property type="entry name" value="BETA-KETOACYL-[ACYL-CARRIER-PROTEIN] SYNTHASE III"/>
    <property type="match status" value="1"/>
</dbReference>
<proteinExistence type="inferred from homology"/>
<dbReference type="OrthoDB" id="9815506at2"/>
<accession>A0A1C6S3F7</accession>
<organism evidence="12 13">
    <name type="scientific">Micromonospora rhizosphaerae</name>
    <dbReference type="NCBI Taxonomy" id="568872"/>
    <lineage>
        <taxon>Bacteria</taxon>
        <taxon>Bacillati</taxon>
        <taxon>Actinomycetota</taxon>
        <taxon>Actinomycetes</taxon>
        <taxon>Micromonosporales</taxon>
        <taxon>Micromonosporaceae</taxon>
        <taxon>Micromonospora</taxon>
    </lineage>
</organism>
<dbReference type="GO" id="GO:0004315">
    <property type="term" value="F:3-oxoacyl-[acyl-carrier-protein] synthase activity"/>
    <property type="evidence" value="ECO:0007669"/>
    <property type="project" value="InterPro"/>
</dbReference>
<dbReference type="GO" id="GO:0044550">
    <property type="term" value="P:secondary metabolite biosynthetic process"/>
    <property type="evidence" value="ECO:0007669"/>
    <property type="project" value="TreeGrafter"/>
</dbReference>